<dbReference type="SMART" id="SM00564">
    <property type="entry name" value="PQQ"/>
    <property type="match status" value="3"/>
</dbReference>
<dbReference type="Proteomes" id="UP000769528">
    <property type="component" value="Unassembled WGS sequence"/>
</dbReference>
<keyword evidence="13" id="KW-0460">Magnesium</keyword>
<keyword evidence="14" id="KW-1133">Transmembrane helix</keyword>
<dbReference type="FunFam" id="1.10.510.10:FF:000572">
    <property type="entry name" value="Serine/threonine-protein kinase/endoribonuclease IRE1"/>
    <property type="match status" value="1"/>
</dbReference>
<dbReference type="GO" id="GO:0036498">
    <property type="term" value="P:IRE1-mediated unfolded protein response"/>
    <property type="evidence" value="ECO:0007669"/>
    <property type="project" value="TreeGrafter"/>
</dbReference>
<proteinExistence type="predicted"/>
<evidence type="ECO:0000256" key="13">
    <source>
        <dbReference type="ARBA" id="ARBA00022842"/>
    </source>
</evidence>
<dbReference type="Pfam" id="PF06479">
    <property type="entry name" value="Ribonuc_2-5A"/>
    <property type="match status" value="1"/>
</dbReference>
<dbReference type="Gene3D" id="3.30.200.20">
    <property type="entry name" value="Phosphorylase Kinase, domain 1"/>
    <property type="match status" value="1"/>
</dbReference>
<comment type="catalytic activity">
    <reaction evidence="17">
        <text>L-threonyl-[protein] + ATP = O-phospho-L-threonyl-[protein] + ADP + H(+)</text>
        <dbReference type="Rhea" id="RHEA:46608"/>
        <dbReference type="Rhea" id="RHEA-COMP:11060"/>
        <dbReference type="Rhea" id="RHEA-COMP:11605"/>
        <dbReference type="ChEBI" id="CHEBI:15378"/>
        <dbReference type="ChEBI" id="CHEBI:30013"/>
        <dbReference type="ChEBI" id="CHEBI:30616"/>
        <dbReference type="ChEBI" id="CHEBI:61977"/>
        <dbReference type="ChEBI" id="CHEBI:456216"/>
        <dbReference type="EC" id="2.7.11.1"/>
    </reaction>
    <physiologicalReaction direction="left-to-right" evidence="17">
        <dbReference type="Rhea" id="RHEA:46609"/>
    </physiologicalReaction>
</comment>
<feature type="compositionally biased region" description="Low complexity" evidence="19">
    <location>
        <begin position="560"/>
        <end position="574"/>
    </location>
</feature>
<dbReference type="SMART" id="SM00580">
    <property type="entry name" value="PUG"/>
    <property type="match status" value="1"/>
</dbReference>
<reference evidence="23" key="1">
    <citation type="journal article" date="2021" name="Open Biol.">
        <title>Shared evolutionary footprints suggest mitochondrial oxidative damage underlies multiple complex I losses in fungi.</title>
        <authorList>
            <person name="Schikora-Tamarit M.A."/>
            <person name="Marcet-Houben M."/>
            <person name="Nosek J."/>
            <person name="Gabaldon T."/>
        </authorList>
    </citation>
    <scope>NUCLEOTIDE SEQUENCE</scope>
    <source>
        <strain evidence="23">CBS6341</strain>
    </source>
</reference>
<evidence type="ECO:0000256" key="2">
    <source>
        <dbReference type="ARBA" id="ARBA00004479"/>
    </source>
</evidence>
<dbReference type="GO" id="GO:1990604">
    <property type="term" value="C:IRE1-TRAF2-ASK1 complex"/>
    <property type="evidence" value="ECO:0007669"/>
    <property type="project" value="TreeGrafter"/>
</dbReference>
<dbReference type="InterPro" id="IPR045133">
    <property type="entry name" value="IRE1/2-like"/>
</dbReference>
<feature type="chain" id="PRO_5040451853" description="non-specific serine/threonine protein kinase" evidence="20">
    <location>
        <begin position="27"/>
        <end position="1019"/>
    </location>
</feature>
<evidence type="ECO:0000259" key="22">
    <source>
        <dbReference type="PROSITE" id="PS51392"/>
    </source>
</evidence>
<feature type="domain" description="Protein kinase" evidence="21">
    <location>
        <begin position="588"/>
        <end position="886"/>
    </location>
</feature>
<comment type="subcellular location">
    <subcellularLocation>
        <location evidence="2">Membrane</location>
        <topology evidence="2">Single-pass type I membrane protein</topology>
    </subcellularLocation>
</comment>
<dbReference type="CDD" id="cd10422">
    <property type="entry name" value="RNase_Ire1"/>
    <property type="match status" value="1"/>
</dbReference>
<keyword evidence="4" id="KW-0723">Serine/threonine-protein kinase</keyword>
<evidence type="ECO:0000256" key="15">
    <source>
        <dbReference type="ARBA" id="ARBA00023136"/>
    </source>
</evidence>
<dbReference type="PANTHER" id="PTHR13954">
    <property type="entry name" value="IRE1-RELATED"/>
    <property type="match status" value="1"/>
</dbReference>
<keyword evidence="8 20" id="KW-0732">Signal</keyword>
<dbReference type="FunFam" id="3.30.200.20:FF:000077">
    <property type="entry name" value="Putative Serine/threonine-protein kinase/endoribonuclease IRE1"/>
    <property type="match status" value="1"/>
</dbReference>
<reference evidence="23" key="2">
    <citation type="submission" date="2021-01" db="EMBL/GenBank/DDBJ databases">
        <authorList>
            <person name="Schikora-Tamarit M.A."/>
        </authorList>
    </citation>
    <scope>NUCLEOTIDE SEQUENCE</scope>
    <source>
        <strain evidence="23">CBS6341</strain>
    </source>
</reference>
<dbReference type="CDD" id="cd09769">
    <property type="entry name" value="Luminal_IRE1"/>
    <property type="match status" value="1"/>
</dbReference>
<dbReference type="EMBL" id="JAEUBF010001473">
    <property type="protein sequence ID" value="KAH3664407.1"/>
    <property type="molecule type" value="Genomic_DNA"/>
</dbReference>
<dbReference type="InterPro" id="IPR000719">
    <property type="entry name" value="Prot_kinase_dom"/>
</dbReference>
<dbReference type="InterPro" id="IPR018391">
    <property type="entry name" value="PQQ_b-propeller_rpt"/>
</dbReference>
<dbReference type="PROSITE" id="PS51392">
    <property type="entry name" value="KEN"/>
    <property type="match status" value="1"/>
</dbReference>
<evidence type="ECO:0000256" key="9">
    <source>
        <dbReference type="ARBA" id="ARBA00022741"/>
    </source>
</evidence>
<keyword evidence="7" id="KW-0479">Metal-binding</keyword>
<evidence type="ECO:0000256" key="14">
    <source>
        <dbReference type="ARBA" id="ARBA00022989"/>
    </source>
</evidence>
<keyword evidence="16" id="KW-0325">Glycoprotein</keyword>
<dbReference type="Gene3D" id="2.130.10.10">
    <property type="entry name" value="YVTN repeat-like/Quinoprotein amine dehydrogenase"/>
    <property type="match status" value="1"/>
</dbReference>
<evidence type="ECO:0000256" key="17">
    <source>
        <dbReference type="ARBA" id="ARBA00048659"/>
    </source>
</evidence>
<keyword evidence="6" id="KW-0812">Transmembrane</keyword>
<dbReference type="InterPro" id="IPR011009">
    <property type="entry name" value="Kinase-like_dom_sf"/>
</dbReference>
<dbReference type="GO" id="GO:0051082">
    <property type="term" value="F:unfolded protein binding"/>
    <property type="evidence" value="ECO:0007669"/>
    <property type="project" value="TreeGrafter"/>
</dbReference>
<dbReference type="PROSITE" id="PS50011">
    <property type="entry name" value="PROTEIN_KINASE_DOM"/>
    <property type="match status" value="1"/>
</dbReference>
<keyword evidence="5" id="KW-0808">Transferase</keyword>
<dbReference type="Pfam" id="PF00069">
    <property type="entry name" value="Pkinase"/>
    <property type="match status" value="1"/>
</dbReference>
<evidence type="ECO:0000256" key="12">
    <source>
        <dbReference type="ARBA" id="ARBA00022840"/>
    </source>
</evidence>
<feature type="compositionally biased region" description="Basic and acidic residues" evidence="19">
    <location>
        <begin position="524"/>
        <end position="536"/>
    </location>
</feature>
<dbReference type="AlphaFoldDB" id="A0A9P8P3Y3"/>
<keyword evidence="12" id="KW-0067">ATP-binding</keyword>
<evidence type="ECO:0000256" key="11">
    <source>
        <dbReference type="ARBA" id="ARBA00022801"/>
    </source>
</evidence>
<dbReference type="InterPro" id="IPR038357">
    <property type="entry name" value="KEN_sf"/>
</dbReference>
<protein>
    <recommendedName>
        <fullName evidence="3">non-specific serine/threonine protein kinase</fullName>
        <ecNumber evidence="3">2.7.11.1</ecNumber>
    </recommendedName>
</protein>
<feature type="domain" description="KEN" evidence="22">
    <location>
        <begin position="889"/>
        <end position="1019"/>
    </location>
</feature>
<dbReference type="CDD" id="cd13982">
    <property type="entry name" value="STKc_IRE1"/>
    <property type="match status" value="1"/>
</dbReference>
<dbReference type="InterPro" id="IPR015943">
    <property type="entry name" value="WD40/YVTN_repeat-like_dom_sf"/>
</dbReference>
<evidence type="ECO:0000256" key="20">
    <source>
        <dbReference type="SAM" id="SignalP"/>
    </source>
</evidence>
<sequence>MRLPKISVSSLSLFLFFFSLISPSYSQYSSSSHSNHHTVKTINKRDNELMNYDYDDHLPGYRSLNKYRAADLLITSDIEGGLHAIRRDTGELIWTLDGESSLVNINANSSNKYNTYAADEGEELLWIVEPYNDGNLYYFNREVGLSKLPISISQLVLQSPFSLNEDDKVYTGSRRTSLYQLNLLNGEIVSSFGDSFSSPKRISDNKNIITIGKTTYELSIHSNNNNDWNVTYTSWGPNNLDIDLVKQNILPIDNTYIAPFHDSSLLAVDLNTKISKWVSQLPHTIVNVLDVLHDDGFNYIVLPHPLHPPTSIYSDLSGGIYLDKTEKGSWYALSSEYYPSLVKSAPTSRYSLSEQWRSSQVLSNGRLFNQAIAGVHHPIQHKQDIEQIEATKSTVGYPTHFPYPASHMIDITGKELDTYNPPSQSKYIGLPSSSIPKEYLKIDPPQYEGNTFFDTAFGKFLYRCFENILMIIVLGGLLYLSFKLKITPSLSALLRLNGLELKEVVENDIKVEINEDSLSSTKTEKKVQIIDPKLNETENNQDGPKKRKRGSRGGKKSKKITNSNNSNNGNTGNYEGDEENEEDLKGIKLSDSILGYGSYGTVVFKGSFQNRDVAVKRMLIDFYDVATHEINLLTESDDHPNVVRYFFSEANDKFLYIALELCSASLEDIIEKSLDFADLINLMNPTNVLEQIARGLQHLHSLKIVHRDIKPQNILVAPPKKLKNKTNEYSSIRVLISDFGLCKRLEADESSFRATTQHAAGTAGWRAPELLIDECTSLSQTFSDSSTRDSYNEPVIYDAVSKKRLTRAIDIFSLGCVFFYILTNGSHPFGDRYLREGNIIKGEYKLDPLNILPDNNIEAKDLIKKMISLNPKTRPNIDQVLKHPFFWSNGRKLEFLLKVSDRFEIERRDPPSDLLLKLESISQKVILDGDWCKKFDKIFMDNLGKYRKYHGERLMDLLRAFRNKYHHFNDLPSELNAKMSPLPDGFYQYFNKKFPNFLMEIYYIVHETVADDHVLKTFY</sequence>
<keyword evidence="11" id="KW-0378">Hydrolase</keyword>
<feature type="signal peptide" evidence="20">
    <location>
        <begin position="1"/>
        <end position="26"/>
    </location>
</feature>
<organism evidence="23 24">
    <name type="scientific">Wickerhamomyces mucosus</name>
    <dbReference type="NCBI Taxonomy" id="1378264"/>
    <lineage>
        <taxon>Eukaryota</taxon>
        <taxon>Fungi</taxon>
        <taxon>Dikarya</taxon>
        <taxon>Ascomycota</taxon>
        <taxon>Saccharomycotina</taxon>
        <taxon>Saccharomycetes</taxon>
        <taxon>Phaffomycetales</taxon>
        <taxon>Wickerhamomycetaceae</taxon>
        <taxon>Wickerhamomyces</taxon>
    </lineage>
</organism>
<evidence type="ECO:0000256" key="8">
    <source>
        <dbReference type="ARBA" id="ARBA00022729"/>
    </source>
</evidence>
<evidence type="ECO:0000313" key="24">
    <source>
        <dbReference type="Proteomes" id="UP000769528"/>
    </source>
</evidence>
<comment type="caution">
    <text evidence="23">The sequence shown here is derived from an EMBL/GenBank/DDBJ whole genome shotgun (WGS) entry which is preliminary data.</text>
</comment>
<dbReference type="FunFam" id="1.20.1440.180:FF:000002">
    <property type="entry name" value="Serine/threonine-protein kinase/endoribonuclease IRE1"/>
    <property type="match status" value="1"/>
</dbReference>
<dbReference type="InterPro" id="IPR008271">
    <property type="entry name" value="Ser/Thr_kinase_AS"/>
</dbReference>
<dbReference type="Gene3D" id="1.10.510.10">
    <property type="entry name" value="Transferase(Phosphotransferase) domain 1"/>
    <property type="match status" value="1"/>
</dbReference>
<evidence type="ECO:0000256" key="6">
    <source>
        <dbReference type="ARBA" id="ARBA00022692"/>
    </source>
</evidence>
<dbReference type="OrthoDB" id="63989at2759"/>
<keyword evidence="15" id="KW-0472">Membrane</keyword>
<dbReference type="Gene3D" id="1.20.1440.180">
    <property type="entry name" value="KEN domain"/>
    <property type="match status" value="1"/>
</dbReference>
<dbReference type="GO" id="GO:0005524">
    <property type="term" value="F:ATP binding"/>
    <property type="evidence" value="ECO:0007669"/>
    <property type="project" value="UniProtKB-KW"/>
</dbReference>
<evidence type="ECO:0000256" key="10">
    <source>
        <dbReference type="ARBA" id="ARBA00022777"/>
    </source>
</evidence>
<dbReference type="PROSITE" id="PS00108">
    <property type="entry name" value="PROTEIN_KINASE_ST"/>
    <property type="match status" value="1"/>
</dbReference>
<evidence type="ECO:0000256" key="1">
    <source>
        <dbReference type="ARBA" id="ARBA00001946"/>
    </source>
</evidence>
<evidence type="ECO:0000259" key="21">
    <source>
        <dbReference type="PROSITE" id="PS50011"/>
    </source>
</evidence>
<evidence type="ECO:0000256" key="5">
    <source>
        <dbReference type="ARBA" id="ARBA00022679"/>
    </source>
</evidence>
<dbReference type="EC" id="2.7.11.1" evidence="3"/>
<keyword evidence="10" id="KW-0418">Kinase</keyword>
<evidence type="ECO:0000256" key="7">
    <source>
        <dbReference type="ARBA" id="ARBA00022723"/>
    </source>
</evidence>
<keyword evidence="9" id="KW-0547">Nucleotide-binding</keyword>
<dbReference type="InterPro" id="IPR010513">
    <property type="entry name" value="KEN_dom"/>
</dbReference>
<dbReference type="GO" id="GO:0006397">
    <property type="term" value="P:mRNA processing"/>
    <property type="evidence" value="ECO:0007669"/>
    <property type="project" value="InterPro"/>
</dbReference>
<dbReference type="InterPro" id="IPR011047">
    <property type="entry name" value="Quinoprotein_ADH-like_sf"/>
</dbReference>
<evidence type="ECO:0000256" key="18">
    <source>
        <dbReference type="ARBA" id="ARBA00048977"/>
    </source>
</evidence>
<accession>A0A9P8P3Y3</accession>
<evidence type="ECO:0000256" key="4">
    <source>
        <dbReference type="ARBA" id="ARBA00022527"/>
    </source>
</evidence>
<evidence type="ECO:0000256" key="16">
    <source>
        <dbReference type="ARBA" id="ARBA00023180"/>
    </source>
</evidence>
<feature type="compositionally biased region" description="Basic residues" evidence="19">
    <location>
        <begin position="545"/>
        <end position="559"/>
    </location>
</feature>
<dbReference type="SUPFAM" id="SSF56112">
    <property type="entry name" value="Protein kinase-like (PK-like)"/>
    <property type="match status" value="1"/>
</dbReference>
<keyword evidence="24" id="KW-1185">Reference proteome</keyword>
<gene>
    <name evidence="23" type="ORF">WICMUC_005792</name>
</gene>
<evidence type="ECO:0000256" key="3">
    <source>
        <dbReference type="ARBA" id="ARBA00012513"/>
    </source>
</evidence>
<dbReference type="SUPFAM" id="SSF50998">
    <property type="entry name" value="Quinoprotein alcohol dehydrogenase-like"/>
    <property type="match status" value="1"/>
</dbReference>
<name>A0A9P8P3Y3_9ASCO</name>
<evidence type="ECO:0000256" key="19">
    <source>
        <dbReference type="SAM" id="MobiDB-lite"/>
    </source>
</evidence>
<dbReference type="PANTHER" id="PTHR13954:SF6">
    <property type="entry name" value="NON-SPECIFIC SERINE_THREONINE PROTEIN KINASE"/>
    <property type="match status" value="1"/>
</dbReference>
<comment type="catalytic activity">
    <reaction evidence="18">
        <text>L-seryl-[protein] + ATP = O-phospho-L-seryl-[protein] + ADP + H(+)</text>
        <dbReference type="Rhea" id="RHEA:17989"/>
        <dbReference type="Rhea" id="RHEA-COMP:9863"/>
        <dbReference type="Rhea" id="RHEA-COMP:11604"/>
        <dbReference type="ChEBI" id="CHEBI:15378"/>
        <dbReference type="ChEBI" id="CHEBI:29999"/>
        <dbReference type="ChEBI" id="CHEBI:30616"/>
        <dbReference type="ChEBI" id="CHEBI:83421"/>
        <dbReference type="ChEBI" id="CHEBI:456216"/>
        <dbReference type="EC" id="2.7.11.1"/>
    </reaction>
    <physiologicalReaction direction="left-to-right" evidence="18">
        <dbReference type="Rhea" id="RHEA:17990"/>
    </physiologicalReaction>
</comment>
<dbReference type="SMART" id="SM00220">
    <property type="entry name" value="S_TKc"/>
    <property type="match status" value="1"/>
</dbReference>
<comment type="cofactor">
    <cofactor evidence="1">
        <name>Mg(2+)</name>
        <dbReference type="ChEBI" id="CHEBI:18420"/>
    </cofactor>
</comment>
<dbReference type="GO" id="GO:0016787">
    <property type="term" value="F:hydrolase activity"/>
    <property type="evidence" value="ECO:0007669"/>
    <property type="project" value="UniProtKB-KW"/>
</dbReference>
<dbReference type="GO" id="GO:0070059">
    <property type="term" value="P:intrinsic apoptotic signaling pathway in response to endoplasmic reticulum stress"/>
    <property type="evidence" value="ECO:0007669"/>
    <property type="project" value="TreeGrafter"/>
</dbReference>
<feature type="region of interest" description="Disordered" evidence="19">
    <location>
        <begin position="524"/>
        <end position="579"/>
    </location>
</feature>
<dbReference type="GO" id="GO:0004674">
    <property type="term" value="F:protein serine/threonine kinase activity"/>
    <property type="evidence" value="ECO:0007669"/>
    <property type="project" value="UniProtKB-KW"/>
</dbReference>
<dbReference type="GO" id="GO:0046872">
    <property type="term" value="F:metal ion binding"/>
    <property type="evidence" value="ECO:0007669"/>
    <property type="project" value="UniProtKB-KW"/>
</dbReference>
<evidence type="ECO:0000313" key="23">
    <source>
        <dbReference type="EMBL" id="KAH3664407.1"/>
    </source>
</evidence>
<dbReference type="GO" id="GO:0004521">
    <property type="term" value="F:RNA endonuclease activity"/>
    <property type="evidence" value="ECO:0007669"/>
    <property type="project" value="InterPro"/>
</dbReference>